<reference evidence="2 3" key="1">
    <citation type="submission" date="2024-01" db="EMBL/GenBank/DDBJ databases">
        <title>Genome assemblies of Stephania.</title>
        <authorList>
            <person name="Yang L."/>
        </authorList>
    </citation>
    <scope>NUCLEOTIDE SEQUENCE [LARGE SCALE GENOMIC DNA]</scope>
    <source>
        <strain evidence="2">JXDWG</strain>
        <tissue evidence="2">Leaf</tissue>
    </source>
</reference>
<accession>A0AAP0L9Z4</accession>
<organism evidence="2 3">
    <name type="scientific">Stephania cephalantha</name>
    <dbReference type="NCBI Taxonomy" id="152367"/>
    <lineage>
        <taxon>Eukaryota</taxon>
        <taxon>Viridiplantae</taxon>
        <taxon>Streptophyta</taxon>
        <taxon>Embryophyta</taxon>
        <taxon>Tracheophyta</taxon>
        <taxon>Spermatophyta</taxon>
        <taxon>Magnoliopsida</taxon>
        <taxon>Ranunculales</taxon>
        <taxon>Menispermaceae</taxon>
        <taxon>Menispermoideae</taxon>
        <taxon>Cissampelideae</taxon>
        <taxon>Stephania</taxon>
    </lineage>
</organism>
<evidence type="ECO:0000313" key="3">
    <source>
        <dbReference type="Proteomes" id="UP001419268"/>
    </source>
</evidence>
<feature type="region of interest" description="Disordered" evidence="1">
    <location>
        <begin position="133"/>
        <end position="156"/>
    </location>
</feature>
<comment type="caution">
    <text evidence="2">The sequence shown here is derived from an EMBL/GenBank/DDBJ whole genome shotgun (WGS) entry which is preliminary data.</text>
</comment>
<name>A0AAP0L9Z4_9MAGN</name>
<dbReference type="AlphaFoldDB" id="A0AAP0L9Z4"/>
<feature type="compositionally biased region" description="Polar residues" evidence="1">
    <location>
        <begin position="1"/>
        <end position="12"/>
    </location>
</feature>
<dbReference type="Proteomes" id="UP001419268">
    <property type="component" value="Unassembled WGS sequence"/>
</dbReference>
<gene>
    <name evidence="2" type="ORF">Scep_001769</name>
</gene>
<sequence length="189" mass="20105">MFQFETITSPPSRRSDFVGTAHPTGRQRATAPFTASPPLPRCCRCLAGAGAGHPPSPPLPVADPSPAPALPAFKLSHRVASHRRARAPSLPIRPAAASESLPVRRRRCRRCLAPPRLAVAGAERRCAARAADPRATARCPRSGAPPRATSEPGTAVRSPVLTLRELRRAHCSPDPLSSSPIQISLSLFF</sequence>
<dbReference type="EMBL" id="JBBNAG010000001">
    <property type="protein sequence ID" value="KAK9166578.1"/>
    <property type="molecule type" value="Genomic_DNA"/>
</dbReference>
<protein>
    <submittedName>
        <fullName evidence="2">Uncharacterized protein</fullName>
    </submittedName>
</protein>
<feature type="region of interest" description="Disordered" evidence="1">
    <location>
        <begin position="1"/>
        <end position="33"/>
    </location>
</feature>
<keyword evidence="3" id="KW-1185">Reference proteome</keyword>
<evidence type="ECO:0000256" key="1">
    <source>
        <dbReference type="SAM" id="MobiDB-lite"/>
    </source>
</evidence>
<proteinExistence type="predicted"/>
<evidence type="ECO:0000313" key="2">
    <source>
        <dbReference type="EMBL" id="KAK9166578.1"/>
    </source>
</evidence>